<proteinExistence type="predicted"/>
<dbReference type="GeneID" id="33315050"/>
<name>A0A218P629_9EURY</name>
<accession>A0A218P629</accession>
<feature type="transmembrane region" description="Helical" evidence="1">
    <location>
        <begin position="35"/>
        <end position="57"/>
    </location>
</feature>
<dbReference type="KEGG" id="tpaf:A3L08_02225"/>
<evidence type="ECO:0000313" key="2">
    <source>
        <dbReference type="EMBL" id="ASJ06227.1"/>
    </source>
</evidence>
<feature type="transmembrane region" description="Helical" evidence="1">
    <location>
        <begin position="63"/>
        <end position="81"/>
    </location>
</feature>
<evidence type="ECO:0000256" key="1">
    <source>
        <dbReference type="SAM" id="Phobius"/>
    </source>
</evidence>
<keyword evidence="3" id="KW-1185">Reference proteome</keyword>
<dbReference type="OrthoDB" id="103686at2157"/>
<gene>
    <name evidence="2" type="ORF">A3L08_02225</name>
</gene>
<protein>
    <recommendedName>
        <fullName evidence="4">Phosphatidate cytidylyltransferase</fullName>
    </recommendedName>
</protein>
<sequence>MKIKRRLYSLIPLVLLFVLLWRLDHRTLLLIPLGLMAIQWYFIGTLFLVSVGAYLIYTKTGGLYGLVVMSLAVMAIELGYLDRERSPLEHYAILIAVTLLAFPTYLAMTSLSPVLPRLEVTAIAALLLIVLYLFARLATD</sequence>
<keyword evidence="1" id="KW-0472">Membrane</keyword>
<dbReference type="Proteomes" id="UP000197418">
    <property type="component" value="Chromosome"/>
</dbReference>
<organism evidence="2 3">
    <name type="scientific">Thermococcus pacificus</name>
    <dbReference type="NCBI Taxonomy" id="71998"/>
    <lineage>
        <taxon>Archaea</taxon>
        <taxon>Methanobacteriati</taxon>
        <taxon>Methanobacteriota</taxon>
        <taxon>Thermococci</taxon>
        <taxon>Thermococcales</taxon>
        <taxon>Thermococcaceae</taxon>
        <taxon>Thermococcus</taxon>
    </lineage>
</organism>
<dbReference type="AlphaFoldDB" id="A0A218P629"/>
<feature type="transmembrane region" description="Helical" evidence="1">
    <location>
        <begin position="6"/>
        <end position="23"/>
    </location>
</feature>
<keyword evidence="1" id="KW-0812">Transmembrane</keyword>
<feature type="transmembrane region" description="Helical" evidence="1">
    <location>
        <begin position="88"/>
        <end position="108"/>
    </location>
</feature>
<keyword evidence="1" id="KW-1133">Transmembrane helix</keyword>
<feature type="transmembrane region" description="Helical" evidence="1">
    <location>
        <begin position="114"/>
        <end position="135"/>
    </location>
</feature>
<evidence type="ECO:0008006" key="4">
    <source>
        <dbReference type="Google" id="ProtNLM"/>
    </source>
</evidence>
<reference evidence="2 3" key="1">
    <citation type="submission" date="2016-04" db="EMBL/GenBank/DDBJ databases">
        <title>Complete genome sequence of Thermococcus pacificus type strain P4.</title>
        <authorList>
            <person name="Oger P.M."/>
        </authorList>
    </citation>
    <scope>NUCLEOTIDE SEQUENCE [LARGE SCALE GENOMIC DNA]</scope>
    <source>
        <strain evidence="2 3">P-4</strain>
    </source>
</reference>
<dbReference type="RefSeq" id="WP_088853490.1">
    <property type="nucleotide sequence ID" value="NZ_CP015102.1"/>
</dbReference>
<dbReference type="EMBL" id="CP015102">
    <property type="protein sequence ID" value="ASJ06227.1"/>
    <property type="molecule type" value="Genomic_DNA"/>
</dbReference>
<evidence type="ECO:0000313" key="3">
    <source>
        <dbReference type="Proteomes" id="UP000197418"/>
    </source>
</evidence>